<keyword evidence="3" id="KW-1185">Reference proteome</keyword>
<proteinExistence type="predicted"/>
<organism evidence="2 3">
    <name type="scientific">Araneus ventricosus</name>
    <name type="common">Orbweaver spider</name>
    <name type="synonym">Epeira ventricosa</name>
    <dbReference type="NCBI Taxonomy" id="182803"/>
    <lineage>
        <taxon>Eukaryota</taxon>
        <taxon>Metazoa</taxon>
        <taxon>Ecdysozoa</taxon>
        <taxon>Arthropoda</taxon>
        <taxon>Chelicerata</taxon>
        <taxon>Arachnida</taxon>
        <taxon>Araneae</taxon>
        <taxon>Araneomorphae</taxon>
        <taxon>Entelegynae</taxon>
        <taxon>Araneoidea</taxon>
        <taxon>Araneidae</taxon>
        <taxon>Araneus</taxon>
    </lineage>
</organism>
<evidence type="ECO:0000313" key="2">
    <source>
        <dbReference type="EMBL" id="GBL75706.1"/>
    </source>
</evidence>
<protein>
    <recommendedName>
        <fullName evidence="1">DNA helicase Pif1-like 2B domain-containing protein</fullName>
    </recommendedName>
</protein>
<reference evidence="2 3" key="1">
    <citation type="journal article" date="2019" name="Sci. Rep.">
        <title>Orb-weaving spider Araneus ventricosus genome elucidates the spidroin gene catalogue.</title>
        <authorList>
            <person name="Kono N."/>
            <person name="Nakamura H."/>
            <person name="Ohtoshi R."/>
            <person name="Moran D.A.P."/>
            <person name="Shinohara A."/>
            <person name="Yoshida Y."/>
            <person name="Fujiwara M."/>
            <person name="Mori M."/>
            <person name="Tomita M."/>
            <person name="Arakawa K."/>
        </authorList>
    </citation>
    <scope>NUCLEOTIDE SEQUENCE [LARGE SCALE GENOMIC DNA]</scope>
</reference>
<dbReference type="EMBL" id="BGPR01000008">
    <property type="protein sequence ID" value="GBL75706.1"/>
    <property type="molecule type" value="Genomic_DNA"/>
</dbReference>
<dbReference type="PANTHER" id="PTHR10492">
    <property type="match status" value="1"/>
</dbReference>
<evidence type="ECO:0000259" key="1">
    <source>
        <dbReference type="Pfam" id="PF21530"/>
    </source>
</evidence>
<dbReference type="PANTHER" id="PTHR10492:SF57">
    <property type="entry name" value="ATP-DEPENDENT DNA HELICASE"/>
    <property type="match status" value="1"/>
</dbReference>
<name>A0A4Y2A8Z2_ARAVE</name>
<dbReference type="InterPro" id="IPR049163">
    <property type="entry name" value="Pif1-like_2B_dom"/>
</dbReference>
<dbReference type="AlphaFoldDB" id="A0A4Y2A8Z2"/>
<sequence length="153" mass="17122">MLLSNVHMKPSEQLKIIRRNTNVPQESISSTCLIDVISIANTDRNGSKLFYHRSSSVYFQLYEVAEPLNFGVISRIADNSVTSNSIDFVESDDLSRPLNYQMEFYDSLTPSSLPSRKLTLKVATIVMLIRNLNKKAGLANGTRSAPVLFCSNM</sequence>
<gene>
    <name evidence="2" type="ORF">AVEN_155012_1</name>
</gene>
<dbReference type="Proteomes" id="UP000499080">
    <property type="component" value="Unassembled WGS sequence"/>
</dbReference>
<evidence type="ECO:0000313" key="3">
    <source>
        <dbReference type="Proteomes" id="UP000499080"/>
    </source>
</evidence>
<dbReference type="Pfam" id="PF21530">
    <property type="entry name" value="Pif1_2B_dom"/>
    <property type="match status" value="1"/>
</dbReference>
<comment type="caution">
    <text evidence="2">The sequence shown here is derived from an EMBL/GenBank/DDBJ whole genome shotgun (WGS) entry which is preliminary data.</text>
</comment>
<accession>A0A4Y2A8Z2</accession>
<feature type="domain" description="DNA helicase Pif1-like 2B" evidence="1">
    <location>
        <begin position="103"/>
        <end position="143"/>
    </location>
</feature>